<evidence type="ECO:0000256" key="11">
    <source>
        <dbReference type="SAM" id="Phobius"/>
    </source>
</evidence>
<dbReference type="PROSITE" id="PS50109">
    <property type="entry name" value="HIS_KIN"/>
    <property type="match status" value="1"/>
</dbReference>
<dbReference type="Pfam" id="PF00672">
    <property type="entry name" value="HAMP"/>
    <property type="match status" value="1"/>
</dbReference>
<dbReference type="GO" id="GO:0000155">
    <property type="term" value="F:phosphorelay sensor kinase activity"/>
    <property type="evidence" value="ECO:0007669"/>
    <property type="project" value="InterPro"/>
</dbReference>
<dbReference type="PRINTS" id="PR00344">
    <property type="entry name" value="BCTRLSENSOR"/>
</dbReference>
<dbReference type="AlphaFoldDB" id="A0A846KIZ5"/>
<evidence type="ECO:0000256" key="3">
    <source>
        <dbReference type="ARBA" id="ARBA00012438"/>
    </source>
</evidence>
<dbReference type="GO" id="GO:0005886">
    <property type="term" value="C:plasma membrane"/>
    <property type="evidence" value="ECO:0007669"/>
    <property type="project" value="TreeGrafter"/>
</dbReference>
<feature type="transmembrane region" description="Helical" evidence="11">
    <location>
        <begin position="163"/>
        <end position="185"/>
    </location>
</feature>
<sequence length="471" mass="53916">MNWGIKGKIVIMNIFILIIAILSIYVVTIYTLYSRVINNSIDMLRKESYTSQSFIMKYLETEDDFHVENVLNEMSPFIATYLSNNCKFRVQIYNNSSLIGDSDNYPNISKDDDVVTALKGNKSYIIRRIEESSYILFSSPIYYSDGTIGCIRYVYDLNNENTIITNTILSMVLFAIVAIIFSSMMSNSFSNRIVRPIVSLKNIVRKVSFGDFSKKISINSKDEIEDLSNSFNIMSNNIEIMIENLKDEKETQKRFLDNVTHEFKTPLAAILGYSDLLLRVKEKKDIEQCVKYIVQSSNRLLKLVEQLLDLSRLNKNELEVKNENVDIKSIIETAAMMLNPRMNKFGIKLNMNLISKSVYADKEKTEQVILNLLDNAIKYSECTEIDIYMENNEDYAIIYIADNGQGIPKEDLKNVFENFYTAHKALQKKYGGSGLGLAICKEFMEKQSGKIEISSLNGTTVKLSFKHAISN</sequence>
<proteinExistence type="predicted"/>
<keyword evidence="9" id="KW-0902">Two-component regulatory system</keyword>
<dbReference type="FunFam" id="3.30.565.10:FF:000006">
    <property type="entry name" value="Sensor histidine kinase WalK"/>
    <property type="match status" value="1"/>
</dbReference>
<name>A0A846KIZ5_CLOBO</name>
<dbReference type="SUPFAM" id="SSF55874">
    <property type="entry name" value="ATPase domain of HSP90 chaperone/DNA topoisomerase II/histidine kinase"/>
    <property type="match status" value="1"/>
</dbReference>
<accession>A0A846KIZ5</accession>
<comment type="subcellular location">
    <subcellularLocation>
        <location evidence="2">Membrane</location>
        <topology evidence="2">Multi-pass membrane protein</topology>
    </subcellularLocation>
</comment>
<evidence type="ECO:0000256" key="2">
    <source>
        <dbReference type="ARBA" id="ARBA00004141"/>
    </source>
</evidence>
<keyword evidence="10 11" id="KW-0472">Membrane</keyword>
<keyword evidence="7 14" id="KW-0418">Kinase</keyword>
<dbReference type="Pfam" id="PF02518">
    <property type="entry name" value="HATPase_c"/>
    <property type="match status" value="1"/>
</dbReference>
<dbReference type="Gene3D" id="6.10.340.10">
    <property type="match status" value="1"/>
</dbReference>
<comment type="caution">
    <text evidence="14">The sequence shown here is derived from an EMBL/GenBank/DDBJ whole genome shotgun (WGS) entry which is preliminary data.</text>
</comment>
<dbReference type="InterPro" id="IPR036097">
    <property type="entry name" value="HisK_dim/P_sf"/>
</dbReference>
<evidence type="ECO:0000256" key="6">
    <source>
        <dbReference type="ARBA" id="ARBA00022692"/>
    </source>
</evidence>
<evidence type="ECO:0000256" key="1">
    <source>
        <dbReference type="ARBA" id="ARBA00000085"/>
    </source>
</evidence>
<gene>
    <name evidence="14" type="ORF">FDG31_16995</name>
</gene>
<dbReference type="PROSITE" id="PS50885">
    <property type="entry name" value="HAMP"/>
    <property type="match status" value="1"/>
</dbReference>
<dbReference type="PANTHER" id="PTHR45528">
    <property type="entry name" value="SENSOR HISTIDINE KINASE CPXA"/>
    <property type="match status" value="1"/>
</dbReference>
<dbReference type="CDD" id="cd00075">
    <property type="entry name" value="HATPase"/>
    <property type="match status" value="1"/>
</dbReference>
<evidence type="ECO:0000256" key="5">
    <source>
        <dbReference type="ARBA" id="ARBA00022679"/>
    </source>
</evidence>
<dbReference type="InterPro" id="IPR003660">
    <property type="entry name" value="HAMP_dom"/>
</dbReference>
<evidence type="ECO:0000256" key="10">
    <source>
        <dbReference type="ARBA" id="ARBA00023136"/>
    </source>
</evidence>
<dbReference type="CDD" id="cd06225">
    <property type="entry name" value="HAMP"/>
    <property type="match status" value="1"/>
</dbReference>
<dbReference type="EC" id="2.7.13.3" evidence="3"/>
<dbReference type="SMART" id="SM00388">
    <property type="entry name" value="HisKA"/>
    <property type="match status" value="1"/>
</dbReference>
<dbReference type="CDD" id="cd00082">
    <property type="entry name" value="HisKA"/>
    <property type="match status" value="1"/>
</dbReference>
<dbReference type="InterPro" id="IPR036890">
    <property type="entry name" value="HATPase_C_sf"/>
</dbReference>
<dbReference type="SMART" id="SM00304">
    <property type="entry name" value="HAMP"/>
    <property type="match status" value="1"/>
</dbReference>
<dbReference type="SUPFAM" id="SSF47384">
    <property type="entry name" value="Homodimeric domain of signal transducing histidine kinase"/>
    <property type="match status" value="1"/>
</dbReference>
<feature type="domain" description="HAMP" evidence="13">
    <location>
        <begin position="191"/>
        <end position="243"/>
    </location>
</feature>
<evidence type="ECO:0000256" key="4">
    <source>
        <dbReference type="ARBA" id="ARBA00022553"/>
    </source>
</evidence>
<dbReference type="Pfam" id="PF00512">
    <property type="entry name" value="HisKA"/>
    <property type="match status" value="1"/>
</dbReference>
<evidence type="ECO:0000256" key="7">
    <source>
        <dbReference type="ARBA" id="ARBA00022777"/>
    </source>
</evidence>
<evidence type="ECO:0000259" key="13">
    <source>
        <dbReference type="PROSITE" id="PS50885"/>
    </source>
</evidence>
<evidence type="ECO:0000259" key="12">
    <source>
        <dbReference type="PROSITE" id="PS50109"/>
    </source>
</evidence>
<feature type="domain" description="Histidine kinase" evidence="12">
    <location>
        <begin position="258"/>
        <end position="469"/>
    </location>
</feature>
<reference evidence="14 15" key="1">
    <citation type="submission" date="2019-04" db="EMBL/GenBank/DDBJ databases">
        <title>Genome sequencing of Clostridium botulinum Groups I-IV and Clostridium butyricum.</title>
        <authorList>
            <person name="Brunt J."/>
            <person name="Van Vliet A.H.M."/>
            <person name="Stringer S.C."/>
            <person name="Carter A.T."/>
            <person name="Peck M.W."/>
        </authorList>
    </citation>
    <scope>NUCLEOTIDE SEQUENCE [LARGE SCALE GENOMIC DNA]</scope>
    <source>
        <strain evidence="14 15">BL81</strain>
    </source>
</reference>
<dbReference type="PANTHER" id="PTHR45528:SF10">
    <property type="entry name" value="METHYL-ACCEPTING CHEMOTAXIS PROTEIN"/>
    <property type="match status" value="1"/>
</dbReference>
<evidence type="ECO:0000313" key="15">
    <source>
        <dbReference type="Proteomes" id="UP000486903"/>
    </source>
</evidence>
<feature type="transmembrane region" description="Helical" evidence="11">
    <location>
        <begin position="12"/>
        <end position="33"/>
    </location>
</feature>
<protein>
    <recommendedName>
        <fullName evidence="3">histidine kinase</fullName>
        <ecNumber evidence="3">2.7.13.3</ecNumber>
    </recommendedName>
</protein>
<dbReference type="SUPFAM" id="SSF158472">
    <property type="entry name" value="HAMP domain-like"/>
    <property type="match status" value="1"/>
</dbReference>
<dbReference type="InterPro" id="IPR003594">
    <property type="entry name" value="HATPase_dom"/>
</dbReference>
<dbReference type="Gene3D" id="3.30.565.10">
    <property type="entry name" value="Histidine kinase-like ATPase, C-terminal domain"/>
    <property type="match status" value="1"/>
</dbReference>
<evidence type="ECO:0000313" key="14">
    <source>
        <dbReference type="EMBL" id="NFV27815.1"/>
    </source>
</evidence>
<organism evidence="14 15">
    <name type="scientific">Clostridium botulinum</name>
    <dbReference type="NCBI Taxonomy" id="1491"/>
    <lineage>
        <taxon>Bacteria</taxon>
        <taxon>Bacillati</taxon>
        <taxon>Bacillota</taxon>
        <taxon>Clostridia</taxon>
        <taxon>Eubacteriales</taxon>
        <taxon>Clostridiaceae</taxon>
        <taxon>Clostridium</taxon>
    </lineage>
</organism>
<dbReference type="Proteomes" id="UP000486903">
    <property type="component" value="Unassembled WGS sequence"/>
</dbReference>
<dbReference type="InterPro" id="IPR005467">
    <property type="entry name" value="His_kinase_dom"/>
</dbReference>
<dbReference type="InterPro" id="IPR003661">
    <property type="entry name" value="HisK_dim/P_dom"/>
</dbReference>
<keyword evidence="8 11" id="KW-1133">Transmembrane helix</keyword>
<evidence type="ECO:0000256" key="9">
    <source>
        <dbReference type="ARBA" id="ARBA00023012"/>
    </source>
</evidence>
<dbReference type="EMBL" id="SXFB01000022">
    <property type="protein sequence ID" value="NFV27815.1"/>
    <property type="molecule type" value="Genomic_DNA"/>
</dbReference>
<keyword evidence="5" id="KW-0808">Transferase</keyword>
<dbReference type="InterPro" id="IPR004358">
    <property type="entry name" value="Sig_transdc_His_kin-like_C"/>
</dbReference>
<dbReference type="InterPro" id="IPR050398">
    <property type="entry name" value="HssS/ArlS-like"/>
</dbReference>
<dbReference type="Gene3D" id="1.10.287.130">
    <property type="match status" value="1"/>
</dbReference>
<evidence type="ECO:0000256" key="8">
    <source>
        <dbReference type="ARBA" id="ARBA00022989"/>
    </source>
</evidence>
<comment type="catalytic activity">
    <reaction evidence="1">
        <text>ATP + protein L-histidine = ADP + protein N-phospho-L-histidine.</text>
        <dbReference type="EC" id="2.7.13.3"/>
    </reaction>
</comment>
<dbReference type="FunFam" id="1.10.287.130:FF:000001">
    <property type="entry name" value="Two-component sensor histidine kinase"/>
    <property type="match status" value="1"/>
</dbReference>
<keyword evidence="6 11" id="KW-0812">Transmembrane</keyword>
<dbReference type="SMART" id="SM00387">
    <property type="entry name" value="HATPase_c"/>
    <property type="match status" value="1"/>
</dbReference>
<keyword evidence="4" id="KW-0597">Phosphoprotein</keyword>